<dbReference type="PANTHER" id="PTHR36617">
    <property type="entry name" value="PROTEIN, PUTATIVE-RELATED"/>
    <property type="match status" value="1"/>
</dbReference>
<evidence type="ECO:0000259" key="1">
    <source>
        <dbReference type="Pfam" id="PF13966"/>
    </source>
</evidence>
<keyword evidence="3" id="KW-1185">Reference proteome</keyword>
<name>A0A2U1NZY5_ARTAN</name>
<proteinExistence type="predicted"/>
<dbReference type="InterPro" id="IPR026960">
    <property type="entry name" value="RVT-Znf"/>
</dbReference>
<keyword evidence="2" id="KW-0695">RNA-directed DNA polymerase</keyword>
<keyword evidence="2" id="KW-0548">Nucleotidyltransferase</keyword>
<sequence length="289" mass="34650">MPLGSMVLQVGNGRNVSFWNDIWVGEHRLRDKFPRLFDMESNKECSIDERRVQDQWAWTWNRSIRSGSRTEHQLREMLCMLMNANFANTEDKWKWEFELDGLFSVRSAKKIIDSSLLTTGNIVTRWCRNVPIKVNIMMWRLMWDRLPTRMNLVDKDIDIPSVLCPICNNEFESSDHVFFKCDTAVQLWRRVLRWCELNMPASDNISSMLSWLESIDVHRRRILEVIVYATVWCIWRFRNGVVFKDSNMKKSLIFESIVINSFQWFSSRCKKHNIPWTLWLQNPMLHFFV</sequence>
<dbReference type="Proteomes" id="UP000245207">
    <property type="component" value="Unassembled WGS sequence"/>
</dbReference>
<dbReference type="Pfam" id="PF13966">
    <property type="entry name" value="zf-RVT"/>
    <property type="match status" value="1"/>
</dbReference>
<dbReference type="GO" id="GO:0003964">
    <property type="term" value="F:RNA-directed DNA polymerase activity"/>
    <property type="evidence" value="ECO:0007669"/>
    <property type="project" value="UniProtKB-KW"/>
</dbReference>
<keyword evidence="2" id="KW-0808">Transferase</keyword>
<reference evidence="2 3" key="1">
    <citation type="journal article" date="2018" name="Mol. Plant">
        <title>The genome of Artemisia annua provides insight into the evolution of Asteraceae family and artemisinin biosynthesis.</title>
        <authorList>
            <person name="Shen Q."/>
            <person name="Zhang L."/>
            <person name="Liao Z."/>
            <person name="Wang S."/>
            <person name="Yan T."/>
            <person name="Shi P."/>
            <person name="Liu M."/>
            <person name="Fu X."/>
            <person name="Pan Q."/>
            <person name="Wang Y."/>
            <person name="Lv Z."/>
            <person name="Lu X."/>
            <person name="Zhang F."/>
            <person name="Jiang W."/>
            <person name="Ma Y."/>
            <person name="Chen M."/>
            <person name="Hao X."/>
            <person name="Li L."/>
            <person name="Tang Y."/>
            <person name="Lv G."/>
            <person name="Zhou Y."/>
            <person name="Sun X."/>
            <person name="Brodelius P.E."/>
            <person name="Rose J.K.C."/>
            <person name="Tang K."/>
        </authorList>
    </citation>
    <scope>NUCLEOTIDE SEQUENCE [LARGE SCALE GENOMIC DNA]</scope>
    <source>
        <strain evidence="3">cv. Huhao1</strain>
        <tissue evidence="2">Leaf</tissue>
    </source>
</reference>
<gene>
    <name evidence="2" type="ORF">CTI12_AA058440</name>
</gene>
<dbReference type="EMBL" id="PKPP01001903">
    <property type="protein sequence ID" value="PWA79069.1"/>
    <property type="molecule type" value="Genomic_DNA"/>
</dbReference>
<dbReference type="AlphaFoldDB" id="A0A2U1NZY5"/>
<protein>
    <submittedName>
        <fullName evidence="2">Reverse transcriptase domain, Reverse transcriptase zinc-binding domain protein</fullName>
    </submittedName>
</protein>
<comment type="caution">
    <text evidence="2">The sequence shown here is derived from an EMBL/GenBank/DDBJ whole genome shotgun (WGS) entry which is preliminary data.</text>
</comment>
<feature type="domain" description="Reverse transcriptase zinc-binding" evidence="1">
    <location>
        <begin position="103"/>
        <end position="188"/>
    </location>
</feature>
<dbReference type="STRING" id="35608.A0A2U1NZY5"/>
<dbReference type="OrthoDB" id="1736633at2759"/>
<evidence type="ECO:0000313" key="3">
    <source>
        <dbReference type="Proteomes" id="UP000245207"/>
    </source>
</evidence>
<dbReference type="PANTHER" id="PTHR36617:SF16">
    <property type="entry name" value="OS04G0516500 PROTEIN"/>
    <property type="match status" value="1"/>
</dbReference>
<evidence type="ECO:0000313" key="2">
    <source>
        <dbReference type="EMBL" id="PWA79069.1"/>
    </source>
</evidence>
<organism evidence="2 3">
    <name type="scientific">Artemisia annua</name>
    <name type="common">Sweet wormwood</name>
    <dbReference type="NCBI Taxonomy" id="35608"/>
    <lineage>
        <taxon>Eukaryota</taxon>
        <taxon>Viridiplantae</taxon>
        <taxon>Streptophyta</taxon>
        <taxon>Embryophyta</taxon>
        <taxon>Tracheophyta</taxon>
        <taxon>Spermatophyta</taxon>
        <taxon>Magnoliopsida</taxon>
        <taxon>eudicotyledons</taxon>
        <taxon>Gunneridae</taxon>
        <taxon>Pentapetalae</taxon>
        <taxon>asterids</taxon>
        <taxon>campanulids</taxon>
        <taxon>Asterales</taxon>
        <taxon>Asteraceae</taxon>
        <taxon>Asteroideae</taxon>
        <taxon>Anthemideae</taxon>
        <taxon>Artemisiinae</taxon>
        <taxon>Artemisia</taxon>
    </lineage>
</organism>
<accession>A0A2U1NZY5</accession>